<dbReference type="Proteomes" id="UP001151760">
    <property type="component" value="Unassembled WGS sequence"/>
</dbReference>
<organism evidence="1 2">
    <name type="scientific">Tanacetum coccineum</name>
    <dbReference type="NCBI Taxonomy" id="301880"/>
    <lineage>
        <taxon>Eukaryota</taxon>
        <taxon>Viridiplantae</taxon>
        <taxon>Streptophyta</taxon>
        <taxon>Embryophyta</taxon>
        <taxon>Tracheophyta</taxon>
        <taxon>Spermatophyta</taxon>
        <taxon>Magnoliopsida</taxon>
        <taxon>eudicotyledons</taxon>
        <taxon>Gunneridae</taxon>
        <taxon>Pentapetalae</taxon>
        <taxon>asterids</taxon>
        <taxon>campanulids</taxon>
        <taxon>Asterales</taxon>
        <taxon>Asteraceae</taxon>
        <taxon>Asteroideae</taxon>
        <taxon>Anthemideae</taxon>
        <taxon>Anthemidinae</taxon>
        <taxon>Tanacetum</taxon>
    </lineage>
</organism>
<proteinExistence type="predicted"/>
<reference evidence="1" key="1">
    <citation type="journal article" date="2022" name="Int. J. Mol. Sci.">
        <title>Draft Genome of Tanacetum Coccineum: Genomic Comparison of Closely Related Tanacetum-Family Plants.</title>
        <authorList>
            <person name="Yamashiro T."/>
            <person name="Shiraishi A."/>
            <person name="Nakayama K."/>
            <person name="Satake H."/>
        </authorList>
    </citation>
    <scope>NUCLEOTIDE SEQUENCE</scope>
</reference>
<name>A0ABQ5DLU6_9ASTR</name>
<evidence type="ECO:0000313" key="1">
    <source>
        <dbReference type="EMBL" id="GJT40170.1"/>
    </source>
</evidence>
<gene>
    <name evidence="1" type="ORF">Tco_0940035</name>
</gene>
<comment type="caution">
    <text evidence="1">The sequence shown here is derived from an EMBL/GenBank/DDBJ whole genome shotgun (WGS) entry which is preliminary data.</text>
</comment>
<reference evidence="1" key="2">
    <citation type="submission" date="2022-01" db="EMBL/GenBank/DDBJ databases">
        <authorList>
            <person name="Yamashiro T."/>
            <person name="Shiraishi A."/>
            <person name="Satake H."/>
            <person name="Nakayama K."/>
        </authorList>
    </citation>
    <scope>NUCLEOTIDE SEQUENCE</scope>
</reference>
<accession>A0ABQ5DLU6</accession>
<protein>
    <submittedName>
        <fullName evidence="1">Uncharacterized protein</fullName>
    </submittedName>
</protein>
<dbReference type="EMBL" id="BQNB010015449">
    <property type="protein sequence ID" value="GJT40170.1"/>
    <property type="molecule type" value="Genomic_DNA"/>
</dbReference>
<sequence length="107" mass="12621">MEMAQKTKIKWAIEEDENSKYYHGILNKRRNQLAIRGILVEGIWIEDPLSVKGEFFSHFANHFDKPPSYRLHVDMDFPNKLTIEQQSDLETNITREEIKKAVFGLWG</sequence>
<evidence type="ECO:0000313" key="2">
    <source>
        <dbReference type="Proteomes" id="UP001151760"/>
    </source>
</evidence>
<keyword evidence="2" id="KW-1185">Reference proteome</keyword>